<keyword evidence="2" id="KW-1185">Reference proteome</keyword>
<dbReference type="AlphaFoldDB" id="A0A9D4HDR0"/>
<dbReference type="Proteomes" id="UP000828390">
    <property type="component" value="Unassembled WGS sequence"/>
</dbReference>
<evidence type="ECO:0000313" key="2">
    <source>
        <dbReference type="Proteomes" id="UP000828390"/>
    </source>
</evidence>
<name>A0A9D4HDR0_DREPO</name>
<accession>A0A9D4HDR0</accession>
<proteinExistence type="predicted"/>
<dbReference type="EMBL" id="JAIWYP010000004">
    <property type="protein sequence ID" value="KAH3832123.1"/>
    <property type="molecule type" value="Genomic_DNA"/>
</dbReference>
<organism evidence="1 2">
    <name type="scientific">Dreissena polymorpha</name>
    <name type="common">Zebra mussel</name>
    <name type="synonym">Mytilus polymorpha</name>
    <dbReference type="NCBI Taxonomy" id="45954"/>
    <lineage>
        <taxon>Eukaryota</taxon>
        <taxon>Metazoa</taxon>
        <taxon>Spiralia</taxon>
        <taxon>Lophotrochozoa</taxon>
        <taxon>Mollusca</taxon>
        <taxon>Bivalvia</taxon>
        <taxon>Autobranchia</taxon>
        <taxon>Heteroconchia</taxon>
        <taxon>Euheterodonta</taxon>
        <taxon>Imparidentia</taxon>
        <taxon>Neoheterodontei</taxon>
        <taxon>Myida</taxon>
        <taxon>Dreissenoidea</taxon>
        <taxon>Dreissenidae</taxon>
        <taxon>Dreissena</taxon>
    </lineage>
</organism>
<reference evidence="1" key="2">
    <citation type="submission" date="2020-11" db="EMBL/GenBank/DDBJ databases">
        <authorList>
            <person name="McCartney M.A."/>
            <person name="Auch B."/>
            <person name="Kono T."/>
            <person name="Mallez S."/>
            <person name="Becker A."/>
            <person name="Gohl D.M."/>
            <person name="Silverstein K.A.T."/>
            <person name="Koren S."/>
            <person name="Bechman K.B."/>
            <person name="Herman A."/>
            <person name="Abrahante J.E."/>
            <person name="Garbe J."/>
        </authorList>
    </citation>
    <scope>NUCLEOTIDE SEQUENCE</scope>
    <source>
        <strain evidence="1">Duluth1</strain>
        <tissue evidence="1">Whole animal</tissue>
    </source>
</reference>
<gene>
    <name evidence="1" type="ORF">DPMN_105400</name>
</gene>
<reference evidence="1" key="1">
    <citation type="journal article" date="2019" name="bioRxiv">
        <title>The Genome of the Zebra Mussel, Dreissena polymorpha: A Resource for Invasive Species Research.</title>
        <authorList>
            <person name="McCartney M.A."/>
            <person name="Auch B."/>
            <person name="Kono T."/>
            <person name="Mallez S."/>
            <person name="Zhang Y."/>
            <person name="Obille A."/>
            <person name="Becker A."/>
            <person name="Abrahante J.E."/>
            <person name="Garbe J."/>
            <person name="Badalamenti J.P."/>
            <person name="Herman A."/>
            <person name="Mangelson H."/>
            <person name="Liachko I."/>
            <person name="Sullivan S."/>
            <person name="Sone E.D."/>
            <person name="Koren S."/>
            <person name="Silverstein K.A.T."/>
            <person name="Beckman K.B."/>
            <person name="Gohl D.M."/>
        </authorList>
    </citation>
    <scope>NUCLEOTIDE SEQUENCE</scope>
    <source>
        <strain evidence="1">Duluth1</strain>
        <tissue evidence="1">Whole animal</tissue>
    </source>
</reference>
<comment type="caution">
    <text evidence="1">The sequence shown here is derived from an EMBL/GenBank/DDBJ whole genome shotgun (WGS) entry which is preliminary data.</text>
</comment>
<sequence length="174" mass="19842">MFSIAGNKTEVLIESSTVTTPVITTQTQCADLLTCREYNADVQDLGLVTTYRRRQALYNYMRQLMALPFLPAAHIRETFAALRDRANTPQLDSLVTYMDRQWLQHVLFNPENWSIFRRSVRTNNDVDGWHHKLNTTVRYGGCSIYVLVPTLMTEAEIVAIAVAADDLDRDVATK</sequence>
<protein>
    <submittedName>
        <fullName evidence="1">Uncharacterized protein</fullName>
    </submittedName>
</protein>
<evidence type="ECO:0000313" key="1">
    <source>
        <dbReference type="EMBL" id="KAH3832123.1"/>
    </source>
</evidence>